<gene>
    <name evidence="1" type="ORF">E2C01_077657</name>
</gene>
<dbReference type="Proteomes" id="UP000324222">
    <property type="component" value="Unassembled WGS sequence"/>
</dbReference>
<reference evidence="1 2" key="1">
    <citation type="submission" date="2019-05" db="EMBL/GenBank/DDBJ databases">
        <title>Another draft genome of Portunus trituberculatus and its Hox gene families provides insights of decapod evolution.</title>
        <authorList>
            <person name="Jeong J.-H."/>
            <person name="Song I."/>
            <person name="Kim S."/>
            <person name="Choi T."/>
            <person name="Kim D."/>
            <person name="Ryu S."/>
            <person name="Kim W."/>
        </authorList>
    </citation>
    <scope>NUCLEOTIDE SEQUENCE [LARGE SCALE GENOMIC DNA]</scope>
    <source>
        <tissue evidence="1">Muscle</tissue>
    </source>
</reference>
<evidence type="ECO:0000313" key="1">
    <source>
        <dbReference type="EMBL" id="MPC82968.1"/>
    </source>
</evidence>
<accession>A0A5B7IQA5</accession>
<dbReference type="AlphaFoldDB" id="A0A5B7IQA5"/>
<protein>
    <submittedName>
        <fullName evidence="1">Uncharacterized protein</fullName>
    </submittedName>
</protein>
<keyword evidence="2" id="KW-1185">Reference proteome</keyword>
<evidence type="ECO:0000313" key="2">
    <source>
        <dbReference type="Proteomes" id="UP000324222"/>
    </source>
</evidence>
<dbReference type="EMBL" id="VSRR010061172">
    <property type="protein sequence ID" value="MPC82968.1"/>
    <property type="molecule type" value="Genomic_DNA"/>
</dbReference>
<sequence length="62" mass="7123">MHQDKGHTPTGSALRSGTHWVADTGYRKHLRSRVTAMEGRRVREDGYEDTRACHLHWEALHG</sequence>
<proteinExistence type="predicted"/>
<name>A0A5B7IQA5_PORTR</name>
<organism evidence="1 2">
    <name type="scientific">Portunus trituberculatus</name>
    <name type="common">Swimming crab</name>
    <name type="synonym">Neptunus trituberculatus</name>
    <dbReference type="NCBI Taxonomy" id="210409"/>
    <lineage>
        <taxon>Eukaryota</taxon>
        <taxon>Metazoa</taxon>
        <taxon>Ecdysozoa</taxon>
        <taxon>Arthropoda</taxon>
        <taxon>Crustacea</taxon>
        <taxon>Multicrustacea</taxon>
        <taxon>Malacostraca</taxon>
        <taxon>Eumalacostraca</taxon>
        <taxon>Eucarida</taxon>
        <taxon>Decapoda</taxon>
        <taxon>Pleocyemata</taxon>
        <taxon>Brachyura</taxon>
        <taxon>Eubrachyura</taxon>
        <taxon>Portunoidea</taxon>
        <taxon>Portunidae</taxon>
        <taxon>Portuninae</taxon>
        <taxon>Portunus</taxon>
    </lineage>
</organism>
<comment type="caution">
    <text evidence="1">The sequence shown here is derived from an EMBL/GenBank/DDBJ whole genome shotgun (WGS) entry which is preliminary data.</text>
</comment>